<evidence type="ECO:0000313" key="1">
    <source>
        <dbReference type="EMBL" id="MBJ6362163.1"/>
    </source>
</evidence>
<keyword evidence="2" id="KW-1185">Reference proteome</keyword>
<protein>
    <submittedName>
        <fullName evidence="1">Uncharacterized protein</fullName>
    </submittedName>
</protein>
<comment type="caution">
    <text evidence="1">The sequence shown here is derived from an EMBL/GenBank/DDBJ whole genome shotgun (WGS) entry which is preliminary data.</text>
</comment>
<dbReference type="RefSeq" id="WP_199019696.1">
    <property type="nucleotide sequence ID" value="NZ_JAELUP010000065.1"/>
</dbReference>
<sequence length="109" mass="12264">MNVPSQTQPAVTPIYHCCSEVHQVLHSVRSQLHQLCNEHIHRLVKIETIDGDVFEGHVAHFDNSYLYLNLSHPGYTRAFVPGFGFPGSNPNSNFILPLVLFNLLTISLL</sequence>
<dbReference type="Proteomes" id="UP000640274">
    <property type="component" value="Unassembled WGS sequence"/>
</dbReference>
<gene>
    <name evidence="1" type="ORF">JFN88_12885</name>
</gene>
<reference evidence="1" key="1">
    <citation type="submission" date="2020-12" db="EMBL/GenBank/DDBJ databases">
        <authorList>
            <person name="Huq M.A."/>
        </authorList>
    </citation>
    <scope>NUCLEOTIDE SEQUENCE</scope>
    <source>
        <strain evidence="1">MAHUQ-46</strain>
    </source>
</reference>
<accession>A0A934J5W2</accession>
<proteinExistence type="predicted"/>
<dbReference type="EMBL" id="JAELUP010000065">
    <property type="protein sequence ID" value="MBJ6362163.1"/>
    <property type="molecule type" value="Genomic_DNA"/>
</dbReference>
<dbReference type="AlphaFoldDB" id="A0A934J5W2"/>
<evidence type="ECO:0000313" key="2">
    <source>
        <dbReference type="Proteomes" id="UP000640274"/>
    </source>
</evidence>
<organism evidence="1 2">
    <name type="scientific">Paenibacillus roseus</name>
    <dbReference type="NCBI Taxonomy" id="2798579"/>
    <lineage>
        <taxon>Bacteria</taxon>
        <taxon>Bacillati</taxon>
        <taxon>Bacillota</taxon>
        <taxon>Bacilli</taxon>
        <taxon>Bacillales</taxon>
        <taxon>Paenibacillaceae</taxon>
        <taxon>Paenibacillus</taxon>
    </lineage>
</organism>
<name>A0A934J5W2_9BACL</name>